<keyword evidence="1" id="KW-1133">Transmembrane helix</keyword>
<comment type="caution">
    <text evidence="2">The sequence shown here is derived from an EMBL/GenBank/DDBJ whole genome shotgun (WGS) entry which is preliminary data.</text>
</comment>
<accession>A0ABT3NSG9</accession>
<reference evidence="2 3" key="1">
    <citation type="submission" date="2022-10" db="EMBL/GenBank/DDBJ databases">
        <title>Roseococcus glaciei nov., sp. nov., isolated from glacier.</title>
        <authorList>
            <person name="Liu Q."/>
            <person name="Xin Y.-H."/>
        </authorList>
    </citation>
    <scope>NUCLEOTIDE SEQUENCE [LARGE SCALE GENOMIC DNA]</scope>
    <source>
        <strain evidence="2 3">MDT2-1-1</strain>
    </source>
</reference>
<dbReference type="RefSeq" id="WP_301588943.1">
    <property type="nucleotide sequence ID" value="NZ_JAPFQI010000002.1"/>
</dbReference>
<dbReference type="Proteomes" id="UP001526430">
    <property type="component" value="Unassembled WGS sequence"/>
</dbReference>
<evidence type="ECO:0000313" key="2">
    <source>
        <dbReference type="EMBL" id="MCW8085097.1"/>
    </source>
</evidence>
<name>A0ABT3NSG9_9PROT</name>
<protein>
    <submittedName>
        <fullName evidence="2">PEP-CTERM sorting domain-containing protein</fullName>
    </submittedName>
</protein>
<dbReference type="InterPro" id="IPR013424">
    <property type="entry name" value="Ice-binding_C"/>
</dbReference>
<organism evidence="2 3">
    <name type="scientific">Sabulicella glaciei</name>
    <dbReference type="NCBI Taxonomy" id="2984948"/>
    <lineage>
        <taxon>Bacteria</taxon>
        <taxon>Pseudomonadati</taxon>
        <taxon>Pseudomonadota</taxon>
        <taxon>Alphaproteobacteria</taxon>
        <taxon>Acetobacterales</taxon>
        <taxon>Acetobacteraceae</taxon>
        <taxon>Sabulicella</taxon>
    </lineage>
</organism>
<keyword evidence="1" id="KW-0812">Transmembrane</keyword>
<gene>
    <name evidence="2" type="ORF">OF850_05610</name>
</gene>
<dbReference type="EMBL" id="JAPFQI010000002">
    <property type="protein sequence ID" value="MCW8085097.1"/>
    <property type="molecule type" value="Genomic_DNA"/>
</dbReference>
<evidence type="ECO:0000256" key="1">
    <source>
        <dbReference type="SAM" id="Phobius"/>
    </source>
</evidence>
<feature type="transmembrane region" description="Helical" evidence="1">
    <location>
        <begin position="90"/>
        <end position="109"/>
    </location>
</feature>
<proteinExistence type="predicted"/>
<keyword evidence="1" id="KW-0472">Membrane</keyword>
<evidence type="ECO:0000313" key="3">
    <source>
        <dbReference type="Proteomes" id="UP001526430"/>
    </source>
</evidence>
<keyword evidence="3" id="KW-1185">Reference proteome</keyword>
<dbReference type="NCBIfam" id="TIGR02595">
    <property type="entry name" value="PEP_CTERM"/>
    <property type="match status" value="1"/>
</dbReference>
<sequence>MAHHVYRPSRLGPWVLINRTWYKPAFFADGFPGIGNAGFAFALDTNSVADATPFFADGTNRLGLFARVSGADGGPETFYALSVGQPPAPVPAPAGLALLCVGLLGLGLVRRKTV</sequence>